<protein>
    <submittedName>
        <fullName evidence="2">Uncharacterized protein</fullName>
    </submittedName>
</protein>
<gene>
    <name evidence="2" type="ORF">SS50377_14796</name>
    <name evidence="3" type="ORF">SS50377_20166</name>
</gene>
<accession>V6LNC9</accession>
<sequence>MKFSLQVILKINQLIFDNLSAPLTGIFYGTEDISYDFVKCDLTETAMLQTDQNQMKSGLSFLRTAVFAFNCSNLIFKGEQYSVNAKQSGFDLKKAEDGKNGLIFDKQEAEILIDELEENCMRLILADQSAGEILQ</sequence>
<reference evidence="3" key="2">
    <citation type="submission" date="2020-12" db="EMBL/GenBank/DDBJ databases">
        <title>New Spironucleus salmonicida genome in near-complete chromosomes.</title>
        <authorList>
            <person name="Xu F."/>
            <person name="Kurt Z."/>
            <person name="Jimenez-Gonzalez A."/>
            <person name="Astvaldsson A."/>
            <person name="Andersson J.O."/>
            <person name="Svard S.G."/>
        </authorList>
    </citation>
    <scope>NUCLEOTIDE SEQUENCE</scope>
    <source>
        <strain evidence="3">ATCC 50377</strain>
    </source>
</reference>
<dbReference type="AlphaFoldDB" id="V6LNC9"/>
<keyword evidence="4" id="KW-1185">Reference proteome</keyword>
<organism evidence="2">
    <name type="scientific">Spironucleus salmonicida</name>
    <dbReference type="NCBI Taxonomy" id="348837"/>
    <lineage>
        <taxon>Eukaryota</taxon>
        <taxon>Metamonada</taxon>
        <taxon>Diplomonadida</taxon>
        <taxon>Hexamitidae</taxon>
        <taxon>Hexamitinae</taxon>
        <taxon>Spironucleus</taxon>
    </lineage>
</organism>
<dbReference type="Proteomes" id="UP000018208">
    <property type="component" value="Unassembled WGS sequence"/>
</dbReference>
<evidence type="ECO:0000256" key="1">
    <source>
        <dbReference type="SAM" id="Coils"/>
    </source>
</evidence>
<dbReference type="VEuPathDB" id="GiardiaDB:SS50377_20166"/>
<evidence type="ECO:0000313" key="2">
    <source>
        <dbReference type="EMBL" id="EST45221.1"/>
    </source>
</evidence>
<evidence type="ECO:0000313" key="4">
    <source>
        <dbReference type="Proteomes" id="UP000018208"/>
    </source>
</evidence>
<proteinExistence type="predicted"/>
<dbReference type="EMBL" id="KI546100">
    <property type="protein sequence ID" value="EST45221.1"/>
    <property type="molecule type" value="Genomic_DNA"/>
</dbReference>
<keyword evidence="1" id="KW-0175">Coiled coil</keyword>
<name>V6LNC9_9EUKA</name>
<dbReference type="EMBL" id="AUWU02000001">
    <property type="protein sequence ID" value="KAH0576820.1"/>
    <property type="molecule type" value="Genomic_DNA"/>
</dbReference>
<feature type="coiled-coil region" evidence="1">
    <location>
        <begin position="99"/>
        <end position="126"/>
    </location>
</feature>
<evidence type="ECO:0000313" key="3">
    <source>
        <dbReference type="EMBL" id="KAH0576820.1"/>
    </source>
</evidence>
<reference evidence="2 3" key="1">
    <citation type="journal article" date="2014" name="PLoS Genet.">
        <title>The Genome of Spironucleus salmonicida Highlights a Fish Pathogen Adapted to Fluctuating Environments.</title>
        <authorList>
            <person name="Xu F."/>
            <person name="Jerlstrom-Hultqvist J."/>
            <person name="Einarsson E."/>
            <person name="Astvaldsson A."/>
            <person name="Svard S.G."/>
            <person name="Andersson J.O."/>
        </authorList>
    </citation>
    <scope>NUCLEOTIDE SEQUENCE</scope>
    <source>
        <strain evidence="3">ATCC 50377</strain>
    </source>
</reference>